<dbReference type="RefSeq" id="WP_378257582.1">
    <property type="nucleotide sequence ID" value="NZ_JBHSIT010000006.1"/>
</dbReference>
<feature type="transmembrane region" description="Helical" evidence="1">
    <location>
        <begin position="124"/>
        <end position="143"/>
    </location>
</feature>
<feature type="transmembrane region" description="Helical" evidence="1">
    <location>
        <begin position="83"/>
        <end position="112"/>
    </location>
</feature>
<protein>
    <submittedName>
        <fullName evidence="2">Uncharacterized protein</fullName>
    </submittedName>
</protein>
<accession>A0ABV9U2Q8</accession>
<keyword evidence="1" id="KW-1133">Transmembrane helix</keyword>
<keyword evidence="1" id="KW-0812">Transmembrane</keyword>
<feature type="transmembrane region" description="Helical" evidence="1">
    <location>
        <begin position="199"/>
        <end position="217"/>
    </location>
</feature>
<evidence type="ECO:0000313" key="3">
    <source>
        <dbReference type="Proteomes" id="UP001595872"/>
    </source>
</evidence>
<sequence>MKYWIAAGLTFAGGAALSSAVYGEGAVNTIALAGVPGLLAALFLAPMLSSGRSRDLARAGIGAVAVLVVLVTLLAAADSRYLALGALLGILLLSTGWPLAASAAALMVVASVRAGRSRVTAPRTFARMSWTWTLALAATYGYGLDHFDADMADVKDGVCRVTPGFSEAWSGRGGGGQSLLPLSDTTCGADTVPGFVNPLLAVLTALLVACLAGYGGARLRASRTPPAA</sequence>
<dbReference type="Proteomes" id="UP001595872">
    <property type="component" value="Unassembled WGS sequence"/>
</dbReference>
<name>A0ABV9U2Q8_9ACTN</name>
<organism evidence="2 3">
    <name type="scientific">Actinomadura gamaensis</name>
    <dbReference type="NCBI Taxonomy" id="1763541"/>
    <lineage>
        <taxon>Bacteria</taxon>
        <taxon>Bacillati</taxon>
        <taxon>Actinomycetota</taxon>
        <taxon>Actinomycetes</taxon>
        <taxon>Streptosporangiales</taxon>
        <taxon>Thermomonosporaceae</taxon>
        <taxon>Actinomadura</taxon>
    </lineage>
</organism>
<reference evidence="3" key="1">
    <citation type="journal article" date="2019" name="Int. J. Syst. Evol. Microbiol.">
        <title>The Global Catalogue of Microorganisms (GCM) 10K type strain sequencing project: providing services to taxonomists for standard genome sequencing and annotation.</title>
        <authorList>
            <consortium name="The Broad Institute Genomics Platform"/>
            <consortium name="The Broad Institute Genome Sequencing Center for Infectious Disease"/>
            <person name="Wu L."/>
            <person name="Ma J."/>
        </authorList>
    </citation>
    <scope>NUCLEOTIDE SEQUENCE [LARGE SCALE GENOMIC DNA]</scope>
    <source>
        <strain evidence="3">KLKA75</strain>
    </source>
</reference>
<keyword evidence="1" id="KW-0472">Membrane</keyword>
<dbReference type="EMBL" id="JBHSIT010000006">
    <property type="protein sequence ID" value="MFC4909788.1"/>
    <property type="molecule type" value="Genomic_DNA"/>
</dbReference>
<keyword evidence="3" id="KW-1185">Reference proteome</keyword>
<evidence type="ECO:0000313" key="2">
    <source>
        <dbReference type="EMBL" id="MFC4909788.1"/>
    </source>
</evidence>
<evidence type="ECO:0000256" key="1">
    <source>
        <dbReference type="SAM" id="Phobius"/>
    </source>
</evidence>
<feature type="transmembrane region" description="Helical" evidence="1">
    <location>
        <begin position="30"/>
        <end position="49"/>
    </location>
</feature>
<comment type="caution">
    <text evidence="2">The sequence shown here is derived from an EMBL/GenBank/DDBJ whole genome shotgun (WGS) entry which is preliminary data.</text>
</comment>
<proteinExistence type="predicted"/>
<feature type="transmembrane region" description="Helical" evidence="1">
    <location>
        <begin position="56"/>
        <end position="77"/>
    </location>
</feature>
<gene>
    <name evidence="2" type="ORF">ACFPCY_20880</name>
</gene>